<protein>
    <submittedName>
        <fullName evidence="2">Uncharacterized protein</fullName>
    </submittedName>
</protein>
<dbReference type="AlphaFoldDB" id="A0A9J5X7Z4"/>
<proteinExistence type="predicted"/>
<evidence type="ECO:0000313" key="2">
    <source>
        <dbReference type="EMBL" id="KAG5584371.1"/>
    </source>
</evidence>
<name>A0A9J5X7Z4_SOLCO</name>
<organism evidence="2 3">
    <name type="scientific">Solanum commersonii</name>
    <name type="common">Commerson's wild potato</name>
    <name type="synonym">Commerson's nightshade</name>
    <dbReference type="NCBI Taxonomy" id="4109"/>
    <lineage>
        <taxon>Eukaryota</taxon>
        <taxon>Viridiplantae</taxon>
        <taxon>Streptophyta</taxon>
        <taxon>Embryophyta</taxon>
        <taxon>Tracheophyta</taxon>
        <taxon>Spermatophyta</taxon>
        <taxon>Magnoliopsida</taxon>
        <taxon>eudicotyledons</taxon>
        <taxon>Gunneridae</taxon>
        <taxon>Pentapetalae</taxon>
        <taxon>asterids</taxon>
        <taxon>lamiids</taxon>
        <taxon>Solanales</taxon>
        <taxon>Solanaceae</taxon>
        <taxon>Solanoideae</taxon>
        <taxon>Solaneae</taxon>
        <taxon>Solanum</taxon>
    </lineage>
</organism>
<gene>
    <name evidence="2" type="ORF">H5410_044805</name>
</gene>
<evidence type="ECO:0000256" key="1">
    <source>
        <dbReference type="SAM" id="MobiDB-lite"/>
    </source>
</evidence>
<evidence type="ECO:0000313" key="3">
    <source>
        <dbReference type="Proteomes" id="UP000824120"/>
    </source>
</evidence>
<feature type="compositionally biased region" description="Polar residues" evidence="1">
    <location>
        <begin position="32"/>
        <end position="52"/>
    </location>
</feature>
<dbReference type="EMBL" id="JACXVP010000009">
    <property type="protein sequence ID" value="KAG5584371.1"/>
    <property type="molecule type" value="Genomic_DNA"/>
</dbReference>
<sequence length="272" mass="31299">MLVEAHWGRDIDEPSRVNILKSLGFNYSSTHQSHNASTHVAPQSGYTISTPFPNTPPPDSDAHAPPAEAIETILETRHRAIRIQCIETHYNGVYPNWSSIPLNTQGQMFNEFKALFLKHWNLDEKFKRGVKLGRWLGMRRKREALLHSVELLAVTRKERMAVAVVREMFKVTHARRVTNPREEERWIEPACSRDIWIESRRTIYTRRKRESLETKSLVNRLEVRSTTIEACREEEEVLYCGSSSSSFDGGDRDNIAMESKITYLNARASGCS</sequence>
<dbReference type="Proteomes" id="UP000824120">
    <property type="component" value="Chromosome 9"/>
</dbReference>
<accession>A0A9J5X7Z4</accession>
<reference evidence="2 3" key="1">
    <citation type="submission" date="2020-09" db="EMBL/GenBank/DDBJ databases">
        <title>De no assembly of potato wild relative species, Solanum commersonii.</title>
        <authorList>
            <person name="Cho K."/>
        </authorList>
    </citation>
    <scope>NUCLEOTIDE SEQUENCE [LARGE SCALE GENOMIC DNA]</scope>
    <source>
        <strain evidence="2">LZ3.2</strain>
        <tissue evidence="2">Leaf</tissue>
    </source>
</reference>
<feature type="region of interest" description="Disordered" evidence="1">
    <location>
        <begin position="32"/>
        <end position="65"/>
    </location>
</feature>
<comment type="caution">
    <text evidence="2">The sequence shown here is derived from an EMBL/GenBank/DDBJ whole genome shotgun (WGS) entry which is preliminary data.</text>
</comment>
<keyword evidence="3" id="KW-1185">Reference proteome</keyword>